<protein>
    <submittedName>
        <fullName evidence="2">Nucleoside-diphosphate-sugar epimerase</fullName>
    </submittedName>
</protein>
<evidence type="ECO:0000313" key="3">
    <source>
        <dbReference type="Proteomes" id="UP000295151"/>
    </source>
</evidence>
<dbReference type="AlphaFoldDB" id="A0A4R7T7A7"/>
<dbReference type="InterPro" id="IPR001509">
    <property type="entry name" value="Epimerase_deHydtase"/>
</dbReference>
<reference evidence="2 3" key="1">
    <citation type="submission" date="2019-03" db="EMBL/GenBank/DDBJ databases">
        <title>Genomic Encyclopedia of Type Strains, Phase III (KMG-III): the genomes of soil and plant-associated and newly described type strains.</title>
        <authorList>
            <person name="Whitman W."/>
        </authorList>
    </citation>
    <scope>NUCLEOTIDE SEQUENCE [LARGE SCALE GENOMIC DNA]</scope>
    <source>
        <strain evidence="2 3">VKM Ac-2575</strain>
    </source>
</reference>
<dbReference type="PANTHER" id="PTHR48079:SF6">
    <property type="entry name" value="NAD(P)-BINDING DOMAIN-CONTAINING PROTEIN-RELATED"/>
    <property type="match status" value="1"/>
</dbReference>
<evidence type="ECO:0000313" key="2">
    <source>
        <dbReference type="EMBL" id="TDU87802.1"/>
    </source>
</evidence>
<organism evidence="2 3">
    <name type="scientific">Kribbella voronezhensis</name>
    <dbReference type="NCBI Taxonomy" id="2512212"/>
    <lineage>
        <taxon>Bacteria</taxon>
        <taxon>Bacillati</taxon>
        <taxon>Actinomycetota</taxon>
        <taxon>Actinomycetes</taxon>
        <taxon>Propionibacteriales</taxon>
        <taxon>Kribbellaceae</taxon>
        <taxon>Kribbella</taxon>
    </lineage>
</organism>
<keyword evidence="3" id="KW-1185">Reference proteome</keyword>
<accession>A0A4R7T7A7</accession>
<feature type="domain" description="NAD-dependent epimerase/dehydratase" evidence="1">
    <location>
        <begin position="3"/>
        <end position="169"/>
    </location>
</feature>
<sequence>MTILVTGGTGLVGSRLLKRFAANGTDCRALVRPGKTVPEGIQPVEGDILRPETLSQALVGVTAVVHLAAVFRTTDEARIWAVNLDGTRNLIAATQAINPQARFLLASTSNVYGPELTHPGRETDATTATHAYPASKIKAEAELRASGLNWVILRFPFVYGDQDGHLEAAPHQLAEMGWHPARKLSVIHHEDIATATNLALAGELDGQTVNIADDSPLTAYEMAQLVGSTYESSGEALPNPWQGHMDISLARSLGFRPKVPTAYQAHRDGRI</sequence>
<dbReference type="GO" id="GO:0005737">
    <property type="term" value="C:cytoplasm"/>
    <property type="evidence" value="ECO:0007669"/>
    <property type="project" value="TreeGrafter"/>
</dbReference>
<proteinExistence type="predicted"/>
<dbReference type="OrthoDB" id="9787292at2"/>
<name>A0A4R7T7A7_9ACTN</name>
<dbReference type="GO" id="GO:0004029">
    <property type="term" value="F:aldehyde dehydrogenase (NAD+) activity"/>
    <property type="evidence" value="ECO:0007669"/>
    <property type="project" value="TreeGrafter"/>
</dbReference>
<dbReference type="InterPro" id="IPR051783">
    <property type="entry name" value="NAD(P)-dependent_oxidoreduct"/>
</dbReference>
<evidence type="ECO:0000259" key="1">
    <source>
        <dbReference type="Pfam" id="PF01370"/>
    </source>
</evidence>
<dbReference type="Proteomes" id="UP000295151">
    <property type="component" value="Unassembled WGS sequence"/>
</dbReference>
<dbReference type="SUPFAM" id="SSF51735">
    <property type="entry name" value="NAD(P)-binding Rossmann-fold domains"/>
    <property type="match status" value="1"/>
</dbReference>
<dbReference type="PANTHER" id="PTHR48079">
    <property type="entry name" value="PROTEIN YEEZ"/>
    <property type="match status" value="1"/>
</dbReference>
<gene>
    <name evidence="2" type="ORF">EV138_1331</name>
</gene>
<dbReference type="Pfam" id="PF01370">
    <property type="entry name" value="Epimerase"/>
    <property type="match status" value="1"/>
</dbReference>
<dbReference type="RefSeq" id="WP_133977521.1">
    <property type="nucleotide sequence ID" value="NZ_SOCE01000001.1"/>
</dbReference>
<dbReference type="InterPro" id="IPR036291">
    <property type="entry name" value="NAD(P)-bd_dom_sf"/>
</dbReference>
<comment type="caution">
    <text evidence="2">The sequence shown here is derived from an EMBL/GenBank/DDBJ whole genome shotgun (WGS) entry which is preliminary data.</text>
</comment>
<dbReference type="Gene3D" id="3.40.50.720">
    <property type="entry name" value="NAD(P)-binding Rossmann-like Domain"/>
    <property type="match status" value="1"/>
</dbReference>
<dbReference type="EMBL" id="SOCE01000001">
    <property type="protein sequence ID" value="TDU87802.1"/>
    <property type="molecule type" value="Genomic_DNA"/>
</dbReference>